<evidence type="ECO:0000313" key="2">
    <source>
        <dbReference type="EMBL" id="CUU55023.1"/>
    </source>
</evidence>
<organism evidence="2 3">
    <name type="scientific">Parafrankia irregularis</name>
    <dbReference type="NCBI Taxonomy" id="795642"/>
    <lineage>
        <taxon>Bacteria</taxon>
        <taxon>Bacillati</taxon>
        <taxon>Actinomycetota</taxon>
        <taxon>Actinomycetes</taxon>
        <taxon>Frankiales</taxon>
        <taxon>Frankiaceae</taxon>
        <taxon>Parafrankia</taxon>
    </lineage>
</organism>
<keyword evidence="3" id="KW-1185">Reference proteome</keyword>
<dbReference type="RefSeq" id="WP_131799426.1">
    <property type="nucleotide sequence ID" value="NZ_FAOZ01000004.1"/>
</dbReference>
<sequence>MRPATALRRWGAGPGRARGRGPLKQLSAFPQLFELIPAISAAQARKVDLQQYRYILSDLTPADGLLSRPNSAHVGLQECLDGCEDSGDESTEAGEHRKQLGEGGGPGQGRQNRGGDANAVVEPAAAVRESAPDLDPLGRVPAEVLELGPQWPVISLSRLSPTGLVIQGTAFQVHDLQVSR</sequence>
<feature type="region of interest" description="Disordered" evidence="1">
    <location>
        <begin position="83"/>
        <end position="117"/>
    </location>
</feature>
<reference evidence="3" key="1">
    <citation type="submission" date="2015-11" db="EMBL/GenBank/DDBJ databases">
        <authorList>
            <person name="Varghese N."/>
        </authorList>
    </citation>
    <scope>NUCLEOTIDE SEQUENCE [LARGE SCALE GENOMIC DNA]</scope>
    <source>
        <strain evidence="3">DSM 45899</strain>
    </source>
</reference>
<evidence type="ECO:0000256" key="1">
    <source>
        <dbReference type="SAM" id="MobiDB-lite"/>
    </source>
</evidence>
<proteinExistence type="predicted"/>
<dbReference type="AlphaFoldDB" id="A0A0S4QIR2"/>
<gene>
    <name evidence="2" type="ORF">Ga0074812_104104</name>
</gene>
<feature type="region of interest" description="Disordered" evidence="1">
    <location>
        <begin position="1"/>
        <end position="21"/>
    </location>
</feature>
<feature type="compositionally biased region" description="Acidic residues" evidence="1">
    <location>
        <begin position="83"/>
        <end position="92"/>
    </location>
</feature>
<protein>
    <submittedName>
        <fullName evidence="2">Uncharacterized protein</fullName>
    </submittedName>
</protein>
<evidence type="ECO:0000313" key="3">
    <source>
        <dbReference type="Proteomes" id="UP000198802"/>
    </source>
</evidence>
<dbReference type="Proteomes" id="UP000198802">
    <property type="component" value="Unassembled WGS sequence"/>
</dbReference>
<name>A0A0S4QIR2_9ACTN</name>
<accession>A0A0S4QIR2</accession>
<dbReference type="EMBL" id="FAOZ01000004">
    <property type="protein sequence ID" value="CUU55023.1"/>
    <property type="molecule type" value="Genomic_DNA"/>
</dbReference>